<comment type="caution">
    <text evidence="2">The sequence shown here is derived from an EMBL/GenBank/DDBJ whole genome shotgun (WGS) entry which is preliminary data.</text>
</comment>
<feature type="non-terminal residue" evidence="2">
    <location>
        <position position="247"/>
    </location>
</feature>
<gene>
    <name evidence="2" type="ORF">TeGR_g11358</name>
</gene>
<name>A0ABQ6MPC4_9STRA</name>
<feature type="compositionally biased region" description="Basic residues" evidence="1">
    <location>
        <begin position="51"/>
        <end position="67"/>
    </location>
</feature>
<feature type="region of interest" description="Disordered" evidence="1">
    <location>
        <begin position="1"/>
        <end position="97"/>
    </location>
</feature>
<reference evidence="2 3" key="1">
    <citation type="journal article" date="2023" name="Commun. Biol.">
        <title>Genome analysis of Parmales, the sister group of diatoms, reveals the evolutionary specialization of diatoms from phago-mixotrophs to photoautotrophs.</title>
        <authorList>
            <person name="Ban H."/>
            <person name="Sato S."/>
            <person name="Yoshikawa S."/>
            <person name="Yamada K."/>
            <person name="Nakamura Y."/>
            <person name="Ichinomiya M."/>
            <person name="Sato N."/>
            <person name="Blanc-Mathieu R."/>
            <person name="Endo H."/>
            <person name="Kuwata A."/>
            <person name="Ogata H."/>
        </authorList>
    </citation>
    <scope>NUCLEOTIDE SEQUENCE [LARGE SCALE GENOMIC DNA]</scope>
</reference>
<accession>A0ABQ6MPC4</accession>
<keyword evidence="3" id="KW-1185">Reference proteome</keyword>
<evidence type="ECO:0000313" key="2">
    <source>
        <dbReference type="EMBL" id="GMI29468.1"/>
    </source>
</evidence>
<dbReference type="Proteomes" id="UP001165060">
    <property type="component" value="Unassembled WGS sequence"/>
</dbReference>
<dbReference type="EMBL" id="BRYB01005825">
    <property type="protein sequence ID" value="GMI29468.1"/>
    <property type="molecule type" value="Genomic_DNA"/>
</dbReference>
<protein>
    <submittedName>
        <fullName evidence="2">Uncharacterized protein</fullName>
    </submittedName>
</protein>
<evidence type="ECO:0000256" key="1">
    <source>
        <dbReference type="SAM" id="MobiDB-lite"/>
    </source>
</evidence>
<feature type="non-terminal residue" evidence="2">
    <location>
        <position position="1"/>
    </location>
</feature>
<evidence type="ECO:0000313" key="3">
    <source>
        <dbReference type="Proteomes" id="UP001165060"/>
    </source>
</evidence>
<sequence>RRKTEQGVAEPAADEPASSRGRERKRSEKGRAGQEQSAAPRPKARGAAPRPKTRAAKKKSAAPRFKARGAVPRPKARDPRSGPPSGRRPMVKGGRPAATRRALLHIEWLLRIRKVMIALDFAGGAVTNISARVDDALGVLNKLARKTDQREMLDGELVRPLVVRRHSMESLFAERAAAAAAELAAEREGDDAGAARARATLARIGNKLPTAVAAFNDQEKTKAYRYKRGPGGVWETVVVVERRIVRQ</sequence>
<organism evidence="2 3">
    <name type="scientific">Tetraparma gracilis</name>
    <dbReference type="NCBI Taxonomy" id="2962635"/>
    <lineage>
        <taxon>Eukaryota</taxon>
        <taxon>Sar</taxon>
        <taxon>Stramenopiles</taxon>
        <taxon>Ochrophyta</taxon>
        <taxon>Bolidophyceae</taxon>
        <taxon>Parmales</taxon>
        <taxon>Triparmaceae</taxon>
        <taxon>Tetraparma</taxon>
    </lineage>
</organism>
<feature type="compositionally biased region" description="Low complexity" evidence="1">
    <location>
        <begin position="38"/>
        <end position="50"/>
    </location>
</feature>
<proteinExistence type="predicted"/>